<name>A0ABW7XFX7_9MICO</name>
<proteinExistence type="predicted"/>
<evidence type="ECO:0000313" key="4">
    <source>
        <dbReference type="EMBL" id="MFI2486418.1"/>
    </source>
</evidence>
<organism evidence="4 5">
    <name type="scientific">Promicromonospora kroppenstedtii</name>
    <dbReference type="NCBI Taxonomy" id="440482"/>
    <lineage>
        <taxon>Bacteria</taxon>
        <taxon>Bacillati</taxon>
        <taxon>Actinomycetota</taxon>
        <taxon>Actinomycetes</taxon>
        <taxon>Micrococcales</taxon>
        <taxon>Promicromonosporaceae</taxon>
        <taxon>Promicromonospora</taxon>
    </lineage>
</organism>
<keyword evidence="4" id="KW-0132">Cell division</keyword>
<feature type="region of interest" description="Disordered" evidence="3">
    <location>
        <begin position="1"/>
        <end position="22"/>
    </location>
</feature>
<dbReference type="Pfam" id="PF03969">
    <property type="entry name" value="AFG1_ATPase"/>
    <property type="match status" value="2"/>
</dbReference>
<accession>A0ABW7XFX7</accession>
<dbReference type="Gene3D" id="3.40.50.300">
    <property type="entry name" value="P-loop containing nucleotide triphosphate hydrolases"/>
    <property type="match status" value="1"/>
</dbReference>
<dbReference type="SUPFAM" id="SSF52540">
    <property type="entry name" value="P-loop containing nucleoside triphosphate hydrolases"/>
    <property type="match status" value="1"/>
</dbReference>
<comment type="caution">
    <text evidence="4">The sequence shown here is derived from an EMBL/GenBank/DDBJ whole genome shotgun (WGS) entry which is preliminary data.</text>
</comment>
<dbReference type="InterPro" id="IPR027417">
    <property type="entry name" value="P-loop_NTPase"/>
</dbReference>
<dbReference type="Proteomes" id="UP001611580">
    <property type="component" value="Unassembled WGS sequence"/>
</dbReference>
<gene>
    <name evidence="4" type="primary">zapE</name>
    <name evidence="4" type="ORF">ACH47X_05880</name>
</gene>
<keyword evidence="2" id="KW-0067">ATP-binding</keyword>
<dbReference type="EMBL" id="JBIRYI010000003">
    <property type="protein sequence ID" value="MFI2486418.1"/>
    <property type="molecule type" value="Genomic_DNA"/>
</dbReference>
<dbReference type="RefSeq" id="WP_397402314.1">
    <property type="nucleotide sequence ID" value="NZ_JBIRYI010000003.1"/>
</dbReference>
<dbReference type="PANTHER" id="PTHR12169">
    <property type="entry name" value="ATPASE N2B"/>
    <property type="match status" value="1"/>
</dbReference>
<protein>
    <submittedName>
        <fullName evidence="4">Cell division protein ZapE</fullName>
    </submittedName>
</protein>
<evidence type="ECO:0000256" key="1">
    <source>
        <dbReference type="ARBA" id="ARBA00022741"/>
    </source>
</evidence>
<keyword evidence="4" id="KW-0131">Cell cycle</keyword>
<dbReference type="GO" id="GO:0051301">
    <property type="term" value="P:cell division"/>
    <property type="evidence" value="ECO:0007669"/>
    <property type="project" value="UniProtKB-KW"/>
</dbReference>
<dbReference type="NCBIfam" id="NF040713">
    <property type="entry name" value="ZapE"/>
    <property type="match status" value="1"/>
</dbReference>
<keyword evidence="1" id="KW-0547">Nucleotide-binding</keyword>
<evidence type="ECO:0000256" key="3">
    <source>
        <dbReference type="SAM" id="MobiDB-lite"/>
    </source>
</evidence>
<evidence type="ECO:0000256" key="2">
    <source>
        <dbReference type="ARBA" id="ARBA00022840"/>
    </source>
</evidence>
<dbReference type="PANTHER" id="PTHR12169:SF6">
    <property type="entry name" value="AFG1-LIKE ATPASE"/>
    <property type="match status" value="1"/>
</dbReference>
<evidence type="ECO:0000313" key="5">
    <source>
        <dbReference type="Proteomes" id="UP001611580"/>
    </source>
</evidence>
<reference evidence="4 5" key="1">
    <citation type="submission" date="2024-10" db="EMBL/GenBank/DDBJ databases">
        <title>The Natural Products Discovery Center: Release of the First 8490 Sequenced Strains for Exploring Actinobacteria Biosynthetic Diversity.</title>
        <authorList>
            <person name="Kalkreuter E."/>
            <person name="Kautsar S.A."/>
            <person name="Yang D."/>
            <person name="Bader C.D."/>
            <person name="Teijaro C.N."/>
            <person name="Fluegel L."/>
            <person name="Davis C.M."/>
            <person name="Simpson J.R."/>
            <person name="Lauterbach L."/>
            <person name="Steele A.D."/>
            <person name="Gui C."/>
            <person name="Meng S."/>
            <person name="Li G."/>
            <person name="Viehrig K."/>
            <person name="Ye F."/>
            <person name="Su P."/>
            <person name="Kiefer A.F."/>
            <person name="Nichols A."/>
            <person name="Cepeda A.J."/>
            <person name="Yan W."/>
            <person name="Fan B."/>
            <person name="Jiang Y."/>
            <person name="Adhikari A."/>
            <person name="Zheng C.-J."/>
            <person name="Schuster L."/>
            <person name="Cowan T.M."/>
            <person name="Smanski M.J."/>
            <person name="Chevrette M.G."/>
            <person name="De Carvalho L.P.S."/>
            <person name="Shen B."/>
        </authorList>
    </citation>
    <scope>NUCLEOTIDE SEQUENCE [LARGE SCALE GENOMIC DNA]</scope>
    <source>
        <strain evidence="4 5">NPDC019481</strain>
    </source>
</reference>
<sequence>MTAPADTQTARTTEAARTTRAALSAVRPQVPVDRLVTDLVPPRHFAAARFATYRANPAHPSQGRALNRLQEIAQQIVAPRRGLFARRQPAPAVYLDGGFGVGKTHLLTSLAHAVGEAAGPALGSGAAAYGTFVEYTNLVGALGFLPTVEALAAKKLVCIDEFELDDAGDTTLMSRLMRELADRGVALAATSNTLPGALGEGRFAAQDFQREIKALSDRFETLRVDGEDYRHRDVVTDPEPLSAAEVAAAAARPGATLDAFDDLLEHLATVHPSRYGALLDGVSVVALTGVHPVTAQAVALRLVVFVDRLYDRDVPVLLAGSGDTRGLFTEEMLAGGYRKKYYRALSRLGALAEEGRRLVPGPN</sequence>
<dbReference type="InterPro" id="IPR005654">
    <property type="entry name" value="ATPase_AFG1-like"/>
</dbReference>
<keyword evidence="5" id="KW-1185">Reference proteome</keyword>